<keyword evidence="6" id="KW-0175">Coiled coil</keyword>
<reference evidence="9 10" key="1">
    <citation type="submission" date="2024-01" db="EMBL/GenBank/DDBJ databases">
        <title>Genome assemblies of Stephania.</title>
        <authorList>
            <person name="Yang L."/>
        </authorList>
    </citation>
    <scope>NUCLEOTIDE SEQUENCE [LARGE SCALE GENOMIC DNA]</scope>
    <source>
        <strain evidence="9">YNDBR</strain>
        <tissue evidence="9">Leaf</tissue>
    </source>
</reference>
<evidence type="ECO:0000256" key="3">
    <source>
        <dbReference type="ARBA" id="ARBA00022927"/>
    </source>
</evidence>
<dbReference type="InterPro" id="IPR011074">
    <property type="entry name" value="CRAL/TRIO_N_dom"/>
</dbReference>
<evidence type="ECO:0000256" key="1">
    <source>
        <dbReference type="ARBA" id="ARBA00004202"/>
    </source>
</evidence>
<evidence type="ECO:0000256" key="4">
    <source>
        <dbReference type="ARBA" id="ARBA00023034"/>
    </source>
</evidence>
<dbReference type="GO" id="GO:0000139">
    <property type="term" value="C:Golgi membrane"/>
    <property type="evidence" value="ECO:0007669"/>
    <property type="project" value="UniProtKB-SubCell"/>
</dbReference>
<evidence type="ECO:0000256" key="6">
    <source>
        <dbReference type="SAM" id="Coils"/>
    </source>
</evidence>
<evidence type="ECO:0000256" key="5">
    <source>
        <dbReference type="ARBA" id="ARBA00038020"/>
    </source>
</evidence>
<evidence type="ECO:0000259" key="8">
    <source>
        <dbReference type="PROSITE" id="PS50191"/>
    </source>
</evidence>
<dbReference type="Gene3D" id="3.40.525.10">
    <property type="entry name" value="CRAL-TRIO lipid binding domain"/>
    <property type="match status" value="1"/>
</dbReference>
<dbReference type="SUPFAM" id="SSF46938">
    <property type="entry name" value="CRAL/TRIO N-terminal domain"/>
    <property type="match status" value="1"/>
</dbReference>
<dbReference type="Gene3D" id="1.10.8.20">
    <property type="entry name" value="N-terminal domain of phosphatidylinositol transfer protein sec14p"/>
    <property type="match status" value="1"/>
</dbReference>
<dbReference type="InterPro" id="IPR036865">
    <property type="entry name" value="CRAL-TRIO_dom_sf"/>
</dbReference>
<dbReference type="SMART" id="SM01100">
    <property type="entry name" value="CRAL_TRIO_N"/>
    <property type="match status" value="1"/>
</dbReference>
<sequence length="710" mass="81011">MHVHLCNVFLISLSHHPTLPPILNRHLWRAFFQIPLTSSLDYFVCIYPYPAPRSFIFIFNMERSPRHGRGRSDIGNSEDERKTKVRSLKDKAINASTKFRKSFQSKRKRKSRIMSVSIEDARDAKEAQAVDAFRQVLILEELLPSRLDDYHMLLRFLKARKFDLGKTKQMWADMINWRRDFSADTILEDFEFAEINEVKEHYPHGHHGVDKEGRPVYIERLGKIDNVKLMQVTSLERFIKYHVQEFERTFETKFPACSVAAKKHIDQSTTILDVQGVGLKNFSKSARDLLMSIQKIDGDNYPETLNSMFIINAGPAFRLLWNSVKSFLDPKTAAKINVLGNKFQSKLLEVIDASELPDFLGGTCTCADQGGCMHSDKGPWNDSNILRCVQNGDVECTRKTLMSDTDEKIISEDEIVYKKMSSEDTVLDDNSYLHKPEGELMLHPQLSPVREEVQAGKDNFPGFYNQDYVIPSADQMRSTNCNYVLQDGDLSISSTSKGHSSLSEVFKVPQGVSKPIFAGMVAFIMGIVTMIRLTRDMPKRLLHANLYSQTNANNQLLYQTLVSRNEYLSTLKRVAALEEKMTALSMNHVTKSAERETRLNVLESRANAMEQQLKATKKVRLMTRNLKSSSAFGSIIMPENGKNESAKKFSFSSLMNIQDMQNSNGGCPYPTGRTLSLHRQRKEEEEEEEIDPFLLVSRKEILYGACKANC</sequence>
<dbReference type="SMART" id="SM00516">
    <property type="entry name" value="SEC14"/>
    <property type="match status" value="1"/>
</dbReference>
<keyword evidence="3" id="KW-0653">Protein transport</keyword>
<evidence type="ECO:0000256" key="2">
    <source>
        <dbReference type="ARBA" id="ARBA00004395"/>
    </source>
</evidence>
<dbReference type="EMBL" id="JBBNAF010000002">
    <property type="protein sequence ID" value="KAK9164220.1"/>
    <property type="molecule type" value="Genomic_DNA"/>
</dbReference>
<keyword evidence="4" id="KW-0333">Golgi apparatus</keyword>
<evidence type="ECO:0000256" key="7">
    <source>
        <dbReference type="SAM" id="MobiDB-lite"/>
    </source>
</evidence>
<gene>
    <name evidence="9" type="ORF">Syun_005122</name>
</gene>
<evidence type="ECO:0000313" key="10">
    <source>
        <dbReference type="Proteomes" id="UP001420932"/>
    </source>
</evidence>
<dbReference type="Proteomes" id="UP001420932">
    <property type="component" value="Unassembled WGS sequence"/>
</dbReference>
<name>A0AAP0L6T5_9MAGN</name>
<dbReference type="Pfam" id="PF03765">
    <property type="entry name" value="CRAL_TRIO_N"/>
    <property type="match status" value="1"/>
</dbReference>
<protein>
    <recommendedName>
        <fullName evidence="8">CRAL-TRIO domain-containing protein</fullName>
    </recommendedName>
</protein>
<accession>A0AAP0L6T5</accession>
<dbReference type="PROSITE" id="PS50191">
    <property type="entry name" value="CRAL_TRIO"/>
    <property type="match status" value="1"/>
</dbReference>
<dbReference type="InterPro" id="IPR036273">
    <property type="entry name" value="CRAL/TRIO_N_dom_sf"/>
</dbReference>
<feature type="coiled-coil region" evidence="6">
    <location>
        <begin position="592"/>
        <end position="619"/>
    </location>
</feature>
<feature type="region of interest" description="Disordered" evidence="7">
    <location>
        <begin position="66"/>
        <end position="86"/>
    </location>
</feature>
<dbReference type="AlphaFoldDB" id="A0AAP0L6T5"/>
<keyword evidence="10" id="KW-1185">Reference proteome</keyword>
<dbReference type="InterPro" id="IPR001251">
    <property type="entry name" value="CRAL-TRIO_dom"/>
</dbReference>
<evidence type="ECO:0000313" key="9">
    <source>
        <dbReference type="EMBL" id="KAK9164220.1"/>
    </source>
</evidence>
<comment type="caution">
    <text evidence="9">The sequence shown here is derived from an EMBL/GenBank/DDBJ whole genome shotgun (WGS) entry which is preliminary data.</text>
</comment>
<dbReference type="CDD" id="cd00170">
    <property type="entry name" value="SEC14"/>
    <property type="match status" value="1"/>
</dbReference>
<dbReference type="Pfam" id="PF00650">
    <property type="entry name" value="CRAL_TRIO"/>
    <property type="match status" value="1"/>
</dbReference>
<dbReference type="FunFam" id="3.40.525.10:FF:000011">
    <property type="entry name" value="SEC14 cytosolic factor"/>
    <property type="match status" value="1"/>
</dbReference>
<feature type="domain" description="CRAL-TRIO" evidence="8">
    <location>
        <begin position="194"/>
        <end position="368"/>
    </location>
</feature>
<comment type="similarity">
    <text evidence="5">Belongs to the SFH family.</text>
</comment>
<dbReference type="PANTHER" id="PTHR45657:SF1">
    <property type="entry name" value="CRAL-TRIO DOMAIN-CONTAINING PROTEIN YKL091C-RELATED"/>
    <property type="match status" value="1"/>
</dbReference>
<dbReference type="PANTHER" id="PTHR45657">
    <property type="entry name" value="CRAL-TRIO DOMAIN-CONTAINING PROTEIN YKL091C-RELATED"/>
    <property type="match status" value="1"/>
</dbReference>
<dbReference type="InterPro" id="IPR051026">
    <property type="entry name" value="PI/PC_transfer"/>
</dbReference>
<dbReference type="SUPFAM" id="SSF52087">
    <property type="entry name" value="CRAL/TRIO domain"/>
    <property type="match status" value="1"/>
</dbReference>
<proteinExistence type="inferred from homology"/>
<dbReference type="GO" id="GO:0005886">
    <property type="term" value="C:plasma membrane"/>
    <property type="evidence" value="ECO:0007669"/>
    <property type="project" value="UniProtKB-SubCell"/>
</dbReference>
<comment type="subcellular location">
    <subcellularLocation>
        <location evidence="1">Cell membrane</location>
        <topology evidence="1">Peripheral membrane protein</topology>
    </subcellularLocation>
    <subcellularLocation>
        <location evidence="2">Golgi apparatus membrane</location>
        <topology evidence="2">Peripheral membrane protein</topology>
    </subcellularLocation>
</comment>
<organism evidence="9 10">
    <name type="scientific">Stephania yunnanensis</name>
    <dbReference type="NCBI Taxonomy" id="152371"/>
    <lineage>
        <taxon>Eukaryota</taxon>
        <taxon>Viridiplantae</taxon>
        <taxon>Streptophyta</taxon>
        <taxon>Embryophyta</taxon>
        <taxon>Tracheophyta</taxon>
        <taxon>Spermatophyta</taxon>
        <taxon>Magnoliopsida</taxon>
        <taxon>Ranunculales</taxon>
        <taxon>Menispermaceae</taxon>
        <taxon>Menispermoideae</taxon>
        <taxon>Cissampelideae</taxon>
        <taxon>Stephania</taxon>
    </lineage>
</organism>
<keyword evidence="3" id="KW-0813">Transport</keyword>
<dbReference type="GO" id="GO:0015031">
    <property type="term" value="P:protein transport"/>
    <property type="evidence" value="ECO:0007669"/>
    <property type="project" value="UniProtKB-KW"/>
</dbReference>